<evidence type="ECO:0000259" key="2">
    <source>
        <dbReference type="Pfam" id="PF07331"/>
    </source>
</evidence>
<feature type="domain" description="DUF1468" evidence="2">
    <location>
        <begin position="8"/>
        <end position="148"/>
    </location>
</feature>
<comment type="caution">
    <text evidence="3">The sequence shown here is derived from an EMBL/GenBank/DDBJ whole genome shotgun (WGS) entry which is preliminary data.</text>
</comment>
<keyword evidence="4" id="KW-1185">Reference proteome</keyword>
<dbReference type="InterPro" id="IPR009936">
    <property type="entry name" value="DUF1468"/>
</dbReference>
<gene>
    <name evidence="3" type="ORF">GCM10010862_12540</name>
</gene>
<feature type="transmembrane region" description="Helical" evidence="1">
    <location>
        <begin position="41"/>
        <end position="59"/>
    </location>
</feature>
<evidence type="ECO:0000256" key="1">
    <source>
        <dbReference type="SAM" id="Phobius"/>
    </source>
</evidence>
<evidence type="ECO:0000313" key="3">
    <source>
        <dbReference type="EMBL" id="GLQ53995.1"/>
    </source>
</evidence>
<evidence type="ECO:0000313" key="4">
    <source>
        <dbReference type="Proteomes" id="UP001156691"/>
    </source>
</evidence>
<keyword evidence="1" id="KW-0812">Transmembrane</keyword>
<dbReference type="Proteomes" id="UP001156691">
    <property type="component" value="Unassembled WGS sequence"/>
</dbReference>
<accession>A0ABQ5W2V6</accession>
<reference evidence="4" key="1">
    <citation type="journal article" date="2019" name="Int. J. Syst. Evol. Microbiol.">
        <title>The Global Catalogue of Microorganisms (GCM) 10K type strain sequencing project: providing services to taxonomists for standard genome sequencing and annotation.</title>
        <authorList>
            <consortium name="The Broad Institute Genomics Platform"/>
            <consortium name="The Broad Institute Genome Sequencing Center for Infectious Disease"/>
            <person name="Wu L."/>
            <person name="Ma J."/>
        </authorList>
    </citation>
    <scope>NUCLEOTIDE SEQUENCE [LARGE SCALE GENOMIC DNA]</scope>
    <source>
        <strain evidence="4">NBRC 112416</strain>
    </source>
</reference>
<keyword evidence="1" id="KW-0472">Membrane</keyword>
<sequence>MRIDDRILGVGLALLALFIIQQAQTIPSVPGTTFGPSLMPTLIGLVMVACGLAVFLGGVRSAGAGPLIDVSVWRGQTRGLVCAAWAILGVIVGIAVMPWIGFPLFGLIYALPLMLLMGARPIAALPVAVVVVLCAYLVFKRLLYVPLPAGPLTFLG</sequence>
<organism evidence="3 4">
    <name type="scientific">Devosia nitrariae</name>
    <dbReference type="NCBI Taxonomy" id="2071872"/>
    <lineage>
        <taxon>Bacteria</taxon>
        <taxon>Pseudomonadati</taxon>
        <taxon>Pseudomonadota</taxon>
        <taxon>Alphaproteobacteria</taxon>
        <taxon>Hyphomicrobiales</taxon>
        <taxon>Devosiaceae</taxon>
        <taxon>Devosia</taxon>
    </lineage>
</organism>
<feature type="transmembrane region" description="Helical" evidence="1">
    <location>
        <begin position="80"/>
        <end position="102"/>
    </location>
</feature>
<dbReference type="Pfam" id="PF07331">
    <property type="entry name" value="TctB"/>
    <property type="match status" value="1"/>
</dbReference>
<proteinExistence type="predicted"/>
<feature type="transmembrane region" description="Helical" evidence="1">
    <location>
        <begin position="122"/>
        <end position="139"/>
    </location>
</feature>
<keyword evidence="1" id="KW-1133">Transmembrane helix</keyword>
<name>A0ABQ5W2V6_9HYPH</name>
<dbReference type="RefSeq" id="WP_284339443.1">
    <property type="nucleotide sequence ID" value="NZ_BSNS01000007.1"/>
</dbReference>
<dbReference type="EMBL" id="BSNS01000007">
    <property type="protein sequence ID" value="GLQ53995.1"/>
    <property type="molecule type" value="Genomic_DNA"/>
</dbReference>
<protein>
    <recommendedName>
        <fullName evidence="2">DUF1468 domain-containing protein</fullName>
    </recommendedName>
</protein>